<sequence>MYVQLQDTSSLLNLSPPLQSETSFPMRSVTVFEQGPNRPQLTVVIAPKSNQSCQLTIKTSAQYNNHPTFCSETSISFKPSKPTWTDATETMERVRNILTRIAGEPVPSQQTFDAPLKDRLQRTLGQVKDRLNHSARYPALRGAKSNLKSSLRKTMNTTVATEDSRASTSGSPWRGDTAVTSGDSRGGWIPKQALGASTGMTNCNF</sequence>
<organism evidence="2 3">
    <name type="scientific">Naematelia encephala</name>
    <dbReference type="NCBI Taxonomy" id="71784"/>
    <lineage>
        <taxon>Eukaryota</taxon>
        <taxon>Fungi</taxon>
        <taxon>Dikarya</taxon>
        <taxon>Basidiomycota</taxon>
        <taxon>Agaricomycotina</taxon>
        <taxon>Tremellomycetes</taxon>
        <taxon>Tremellales</taxon>
        <taxon>Naemateliaceae</taxon>
        <taxon>Naematelia</taxon>
    </lineage>
</organism>
<comment type="caution">
    <text evidence="2">The sequence shown here is derived from an EMBL/GenBank/DDBJ whole genome shotgun (WGS) entry which is preliminary data.</text>
</comment>
<dbReference type="EMBL" id="MCFC01000045">
    <property type="protein sequence ID" value="ORY26683.1"/>
    <property type="molecule type" value="Genomic_DNA"/>
</dbReference>
<evidence type="ECO:0000313" key="2">
    <source>
        <dbReference type="EMBL" id="ORY26683.1"/>
    </source>
</evidence>
<proteinExistence type="predicted"/>
<keyword evidence="3" id="KW-1185">Reference proteome</keyword>
<protein>
    <submittedName>
        <fullName evidence="2">Uncharacterized protein</fullName>
    </submittedName>
</protein>
<gene>
    <name evidence="2" type="ORF">BCR39DRAFT_578585</name>
</gene>
<accession>A0A1Y2AVR3</accession>
<reference evidence="2 3" key="1">
    <citation type="submission" date="2016-07" db="EMBL/GenBank/DDBJ databases">
        <title>Pervasive Adenine N6-methylation of Active Genes in Fungi.</title>
        <authorList>
            <consortium name="DOE Joint Genome Institute"/>
            <person name="Mondo S.J."/>
            <person name="Dannebaum R.O."/>
            <person name="Kuo R.C."/>
            <person name="Labutti K."/>
            <person name="Haridas S."/>
            <person name="Kuo A."/>
            <person name="Salamov A."/>
            <person name="Ahrendt S.R."/>
            <person name="Lipzen A."/>
            <person name="Sullivan W."/>
            <person name="Andreopoulos W.B."/>
            <person name="Clum A."/>
            <person name="Lindquist E."/>
            <person name="Daum C."/>
            <person name="Ramamoorthy G.K."/>
            <person name="Gryganskyi A."/>
            <person name="Culley D."/>
            <person name="Magnuson J.K."/>
            <person name="James T.Y."/>
            <person name="O'Malley M.A."/>
            <person name="Stajich J.E."/>
            <person name="Spatafora J.W."/>
            <person name="Visel A."/>
            <person name="Grigoriev I.V."/>
        </authorList>
    </citation>
    <scope>NUCLEOTIDE SEQUENCE [LARGE SCALE GENOMIC DNA]</scope>
    <source>
        <strain evidence="2 3">68-887.2</strain>
    </source>
</reference>
<evidence type="ECO:0000256" key="1">
    <source>
        <dbReference type="SAM" id="MobiDB-lite"/>
    </source>
</evidence>
<feature type="compositionally biased region" description="Polar residues" evidence="1">
    <location>
        <begin position="155"/>
        <end position="171"/>
    </location>
</feature>
<name>A0A1Y2AVR3_9TREE</name>
<evidence type="ECO:0000313" key="3">
    <source>
        <dbReference type="Proteomes" id="UP000193986"/>
    </source>
</evidence>
<dbReference type="Proteomes" id="UP000193986">
    <property type="component" value="Unassembled WGS sequence"/>
</dbReference>
<dbReference type="AlphaFoldDB" id="A0A1Y2AVR3"/>
<dbReference type="InParanoid" id="A0A1Y2AVR3"/>
<feature type="region of interest" description="Disordered" evidence="1">
    <location>
        <begin position="155"/>
        <end position="193"/>
    </location>
</feature>